<evidence type="ECO:0000313" key="10">
    <source>
        <dbReference type="Proteomes" id="UP000529795"/>
    </source>
</evidence>
<dbReference type="GO" id="GO:0009103">
    <property type="term" value="P:lipopolysaccharide biosynthetic process"/>
    <property type="evidence" value="ECO:0007669"/>
    <property type="project" value="UniProtKB-ARBA"/>
</dbReference>
<evidence type="ECO:0008006" key="11">
    <source>
        <dbReference type="Google" id="ProtNLM"/>
    </source>
</evidence>
<comment type="caution">
    <text evidence="9">The sequence shown here is derived from an EMBL/GenBank/DDBJ whole genome shotgun (WGS) entry which is preliminary data.</text>
</comment>
<keyword evidence="5 8" id="KW-0812">Transmembrane</keyword>
<keyword evidence="4" id="KW-0808">Transferase</keyword>
<dbReference type="PANTHER" id="PTHR33908">
    <property type="entry name" value="MANNOSYLTRANSFERASE YKCB-RELATED"/>
    <property type="match status" value="1"/>
</dbReference>
<evidence type="ECO:0000256" key="6">
    <source>
        <dbReference type="ARBA" id="ARBA00022989"/>
    </source>
</evidence>
<reference evidence="9 10" key="1">
    <citation type="submission" date="2020-08" db="EMBL/GenBank/DDBJ databases">
        <title>Genomic Encyclopedia of Type Strains, Phase IV (KMG-IV): sequencing the most valuable type-strain genomes for metagenomic binning, comparative biology and taxonomic classification.</title>
        <authorList>
            <person name="Goeker M."/>
        </authorList>
    </citation>
    <scope>NUCLEOTIDE SEQUENCE [LARGE SCALE GENOMIC DNA]</scope>
    <source>
        <strain evidence="9 10">YC6723</strain>
    </source>
</reference>
<evidence type="ECO:0000256" key="4">
    <source>
        <dbReference type="ARBA" id="ARBA00022679"/>
    </source>
</evidence>
<evidence type="ECO:0000256" key="2">
    <source>
        <dbReference type="ARBA" id="ARBA00022475"/>
    </source>
</evidence>
<feature type="transmembrane region" description="Helical" evidence="8">
    <location>
        <begin position="253"/>
        <end position="272"/>
    </location>
</feature>
<dbReference type="RefSeq" id="WP_343050953.1">
    <property type="nucleotide sequence ID" value="NZ_JACIEV010000004.1"/>
</dbReference>
<feature type="transmembrane region" description="Helical" evidence="8">
    <location>
        <begin position="309"/>
        <end position="326"/>
    </location>
</feature>
<evidence type="ECO:0000256" key="8">
    <source>
        <dbReference type="SAM" id="Phobius"/>
    </source>
</evidence>
<feature type="transmembrane region" description="Helical" evidence="8">
    <location>
        <begin position="105"/>
        <end position="122"/>
    </location>
</feature>
<evidence type="ECO:0000256" key="1">
    <source>
        <dbReference type="ARBA" id="ARBA00004651"/>
    </source>
</evidence>
<feature type="transmembrane region" description="Helical" evidence="8">
    <location>
        <begin position="66"/>
        <end position="99"/>
    </location>
</feature>
<feature type="transmembrane region" description="Helical" evidence="8">
    <location>
        <begin position="202"/>
        <end position="224"/>
    </location>
</feature>
<evidence type="ECO:0000313" key="9">
    <source>
        <dbReference type="EMBL" id="MBB4153787.1"/>
    </source>
</evidence>
<evidence type="ECO:0000256" key="3">
    <source>
        <dbReference type="ARBA" id="ARBA00022676"/>
    </source>
</evidence>
<protein>
    <recommendedName>
        <fullName evidence="11">Glycosyltransferase RgtA/B/C/D-like domain-containing protein</fullName>
    </recommendedName>
</protein>
<feature type="transmembrane region" description="Helical" evidence="8">
    <location>
        <begin position="165"/>
        <end position="190"/>
    </location>
</feature>
<dbReference type="Proteomes" id="UP000529795">
    <property type="component" value="Unassembled WGS sequence"/>
</dbReference>
<proteinExistence type="predicted"/>
<keyword evidence="2" id="KW-1003">Cell membrane</keyword>
<keyword evidence="10" id="KW-1185">Reference proteome</keyword>
<organism evidence="9 10">
    <name type="scientific">Sphingomonas jinjuensis</name>
    <dbReference type="NCBI Taxonomy" id="535907"/>
    <lineage>
        <taxon>Bacteria</taxon>
        <taxon>Pseudomonadati</taxon>
        <taxon>Pseudomonadota</taxon>
        <taxon>Alphaproteobacteria</taxon>
        <taxon>Sphingomonadales</taxon>
        <taxon>Sphingomonadaceae</taxon>
        <taxon>Sphingomonas</taxon>
    </lineage>
</organism>
<feature type="transmembrane region" description="Helical" evidence="8">
    <location>
        <begin position="284"/>
        <end position="303"/>
    </location>
</feature>
<comment type="subcellular location">
    <subcellularLocation>
        <location evidence="1">Cell membrane</location>
        <topology evidence="1">Multi-pass membrane protein</topology>
    </subcellularLocation>
</comment>
<feature type="transmembrane region" description="Helical" evidence="8">
    <location>
        <begin position="333"/>
        <end position="352"/>
    </location>
</feature>
<keyword evidence="6 8" id="KW-1133">Transmembrane helix</keyword>
<dbReference type="EMBL" id="JACIEV010000004">
    <property type="protein sequence ID" value="MBB4153787.1"/>
    <property type="molecule type" value="Genomic_DNA"/>
</dbReference>
<dbReference type="GO" id="GO:0016763">
    <property type="term" value="F:pentosyltransferase activity"/>
    <property type="evidence" value="ECO:0007669"/>
    <property type="project" value="TreeGrafter"/>
</dbReference>
<keyword evidence="3" id="KW-0328">Glycosyltransferase</keyword>
<dbReference type="InterPro" id="IPR050297">
    <property type="entry name" value="LipidA_mod_glycosyltrf_83"/>
</dbReference>
<dbReference type="AlphaFoldDB" id="A0A840FDX5"/>
<dbReference type="GO" id="GO:0005886">
    <property type="term" value="C:plasma membrane"/>
    <property type="evidence" value="ECO:0007669"/>
    <property type="project" value="UniProtKB-SubCell"/>
</dbReference>
<accession>A0A840FDX5</accession>
<evidence type="ECO:0000256" key="5">
    <source>
        <dbReference type="ARBA" id="ARBA00022692"/>
    </source>
</evidence>
<gene>
    <name evidence="9" type="ORF">GGQ80_001693</name>
</gene>
<name>A0A840FDX5_9SPHN</name>
<sequence length="477" mass="50718">MTDALPSPRRRLAIIIVAALAMRALAIGNPVVHVDEEFYLAVARMMTHGATPYLDVWDRKPVGLFLLYMTAAWLPGIAATIAYQALAFAAVVGAAWGVAALATRAGWARGATAAAVAYIVWLDPLGGVSGQSPVFYNAPMAAAAWLVATGGHATRRRWRGIGAMALVGLVLQIKYAAVFEGMFFGCWLLADEWRARRSIVALIGYAAVLVAVALAPTLAAYGYYASIGHAEDFLYANVWSIMARHPDPWGEKLGNAATLVLILSPLLAMACAARGRSDGGEARVRHFVFAWTGVAVAGVVVFGGWFDHYGLPIVLPAATAAAGFLGAMRERRWVVPAILGVAAIVGLATVAINRAQRGNDAELAAIAAAVGRGPGCLYVYSGSVSLYARTGRCAPTRWLFPSHLGRARESGAIGVDQLAEVRRIFATRPAAVVMRPRYRGERGDVHALAKAEVARGYRLVARLPMGNETVAVYRRVG</sequence>
<evidence type="ECO:0000256" key="7">
    <source>
        <dbReference type="ARBA" id="ARBA00023136"/>
    </source>
</evidence>
<dbReference type="PANTHER" id="PTHR33908:SF11">
    <property type="entry name" value="MEMBRANE PROTEIN"/>
    <property type="match status" value="1"/>
</dbReference>
<feature type="transmembrane region" description="Helical" evidence="8">
    <location>
        <begin position="12"/>
        <end position="32"/>
    </location>
</feature>
<keyword evidence="7 8" id="KW-0472">Membrane</keyword>